<dbReference type="Proteomes" id="UP000681722">
    <property type="component" value="Unassembled WGS sequence"/>
</dbReference>
<dbReference type="PANTHER" id="PTHR15600:SF42">
    <property type="entry name" value="SACSIN"/>
    <property type="match status" value="1"/>
</dbReference>
<accession>A0A8S2YN91</accession>
<organism evidence="1 2">
    <name type="scientific">Didymodactylos carnosus</name>
    <dbReference type="NCBI Taxonomy" id="1234261"/>
    <lineage>
        <taxon>Eukaryota</taxon>
        <taxon>Metazoa</taxon>
        <taxon>Spiralia</taxon>
        <taxon>Gnathifera</taxon>
        <taxon>Rotifera</taxon>
        <taxon>Eurotatoria</taxon>
        <taxon>Bdelloidea</taxon>
        <taxon>Philodinida</taxon>
        <taxon>Philodinidae</taxon>
        <taxon>Didymodactylos</taxon>
    </lineage>
</organism>
<sequence>LLATNNSLLECVKELLNQHRWLPCSKTIPTTYPLWLPFQSKNSLYTAKELYPPSATALLGAVGCSLSPIIPSTIQSHLHLRQITLYDYTQQLKSIMDHFQQAENQKSHFLIYDLYSRINETYSVDEIRNSFNDQNINDRLWFGTNFIPIFKLALDSPFDLSPYAIKIPTDSFIIKFDKILQALNIQSRSTEMTLLNVLNYIVRKYETTLNNGLKAIQNDDFDLIHRILGWFSNFTSQEKSEINIDIVKQLYLPTMKLSDNSDDKNSDKNITISFSKIEDCYYCDQEWMTDKLTLESIINQFKLNIVHIKISVDISDALGVKPLTSKIMNVKSLSFARSWGQKEELTSRIHNLIK</sequence>
<dbReference type="PANTHER" id="PTHR15600">
    <property type="entry name" value="SACSIN"/>
    <property type="match status" value="1"/>
</dbReference>
<evidence type="ECO:0000313" key="1">
    <source>
        <dbReference type="EMBL" id="CAF4555417.1"/>
    </source>
</evidence>
<gene>
    <name evidence="1" type="ORF">SRO942_LOCUS47163</name>
</gene>
<dbReference type="AlphaFoldDB" id="A0A8S2YN91"/>
<feature type="non-terminal residue" evidence="1">
    <location>
        <position position="354"/>
    </location>
</feature>
<comment type="caution">
    <text evidence="1">The sequence shown here is derived from an EMBL/GenBank/DDBJ whole genome shotgun (WGS) entry which is preliminary data.</text>
</comment>
<reference evidence="1" key="1">
    <citation type="submission" date="2021-02" db="EMBL/GenBank/DDBJ databases">
        <authorList>
            <person name="Nowell W R."/>
        </authorList>
    </citation>
    <scope>NUCLEOTIDE SEQUENCE</scope>
</reference>
<dbReference type="EMBL" id="CAJOBC010116781">
    <property type="protein sequence ID" value="CAF4555417.1"/>
    <property type="molecule type" value="Genomic_DNA"/>
</dbReference>
<feature type="non-terminal residue" evidence="1">
    <location>
        <position position="1"/>
    </location>
</feature>
<protein>
    <submittedName>
        <fullName evidence="1">Uncharacterized protein</fullName>
    </submittedName>
</protein>
<evidence type="ECO:0000313" key="2">
    <source>
        <dbReference type="Proteomes" id="UP000681722"/>
    </source>
</evidence>
<name>A0A8S2YN91_9BILA</name>
<dbReference type="OrthoDB" id="1262810at2759"/>
<dbReference type="GO" id="GO:0030544">
    <property type="term" value="F:Hsp70 protein binding"/>
    <property type="evidence" value="ECO:0007669"/>
    <property type="project" value="TreeGrafter"/>
</dbReference>
<proteinExistence type="predicted"/>
<dbReference type="InterPro" id="IPR052972">
    <property type="entry name" value="Sacsin_chaperone_reg"/>
</dbReference>